<dbReference type="Pfam" id="PF00072">
    <property type="entry name" value="Response_reg"/>
    <property type="match status" value="1"/>
</dbReference>
<dbReference type="Proteomes" id="UP000017819">
    <property type="component" value="Unassembled WGS sequence"/>
</dbReference>
<dbReference type="InterPro" id="IPR050595">
    <property type="entry name" value="Bact_response_regulator"/>
</dbReference>
<dbReference type="eggNOG" id="COG0784">
    <property type="taxonomic scope" value="Bacteria"/>
</dbReference>
<evidence type="ECO:0000256" key="1">
    <source>
        <dbReference type="ARBA" id="ARBA00022553"/>
    </source>
</evidence>
<dbReference type="SUPFAM" id="SSF52172">
    <property type="entry name" value="CheY-like"/>
    <property type="match status" value="1"/>
</dbReference>
<evidence type="ECO:0000313" key="5">
    <source>
        <dbReference type="EMBL" id="ESR23702.1"/>
    </source>
</evidence>
<protein>
    <submittedName>
        <fullName evidence="5">Chemotaxis protein CheYIII</fullName>
    </submittedName>
</protein>
<comment type="caution">
    <text evidence="2">Lacks conserved residue(s) required for the propagation of feature annotation.</text>
</comment>
<evidence type="ECO:0000256" key="3">
    <source>
        <dbReference type="SAM" id="MobiDB-lite"/>
    </source>
</evidence>
<feature type="domain" description="Response regulatory" evidence="4">
    <location>
        <begin position="24"/>
        <end position="142"/>
    </location>
</feature>
<accession>V4QVA8</accession>
<evidence type="ECO:0000313" key="6">
    <source>
        <dbReference type="Proteomes" id="UP000017819"/>
    </source>
</evidence>
<dbReference type="PANTHER" id="PTHR44591:SF23">
    <property type="entry name" value="CHEY SUBFAMILY"/>
    <property type="match status" value="1"/>
</dbReference>
<dbReference type="SMART" id="SM00448">
    <property type="entry name" value="REC"/>
    <property type="match status" value="1"/>
</dbReference>
<dbReference type="InterPro" id="IPR001789">
    <property type="entry name" value="Sig_transdc_resp-reg_receiver"/>
</dbReference>
<evidence type="ECO:0000256" key="2">
    <source>
        <dbReference type="PROSITE-ProRule" id="PRU00169"/>
    </source>
</evidence>
<comment type="caution">
    <text evidence="5">The sequence shown here is derived from an EMBL/GenBank/DDBJ whole genome shotgun (WGS) entry which is preliminary data.</text>
</comment>
<dbReference type="Gene3D" id="3.40.50.2300">
    <property type="match status" value="1"/>
</dbReference>
<keyword evidence="1" id="KW-0597">Phosphoprotein</keyword>
<gene>
    <name evidence="5" type="ORF">N177_2932</name>
</gene>
<dbReference type="STRING" id="631454.N177_2932"/>
<feature type="compositionally biased region" description="Basic and acidic residues" evidence="3">
    <location>
        <begin position="167"/>
        <end position="177"/>
    </location>
</feature>
<name>V4QVA8_9HYPH</name>
<dbReference type="PROSITE" id="PS50110">
    <property type="entry name" value="RESPONSE_REGULATORY"/>
    <property type="match status" value="1"/>
</dbReference>
<proteinExistence type="predicted"/>
<feature type="region of interest" description="Disordered" evidence="3">
    <location>
        <begin position="167"/>
        <end position="212"/>
    </location>
</feature>
<dbReference type="PANTHER" id="PTHR44591">
    <property type="entry name" value="STRESS RESPONSE REGULATOR PROTEIN 1"/>
    <property type="match status" value="1"/>
</dbReference>
<reference evidence="5 6" key="1">
    <citation type="journal article" date="2014" name="Genome Announc.">
        <title>Draft Genome Sequence of Lutibaculum baratangense Strain AMV1T, Isolated from a Mud Volcano in Andamans, India.</title>
        <authorList>
            <person name="Singh A."/>
            <person name="Sreenivas A."/>
            <person name="Sathyanarayana Reddy G."/>
            <person name="Pinnaka A.K."/>
            <person name="Shivaji S."/>
        </authorList>
    </citation>
    <scope>NUCLEOTIDE SEQUENCE [LARGE SCALE GENOMIC DNA]</scope>
    <source>
        <strain evidence="5 6">AMV1</strain>
    </source>
</reference>
<dbReference type="CDD" id="cd00156">
    <property type="entry name" value="REC"/>
    <property type="match status" value="1"/>
</dbReference>
<dbReference type="EMBL" id="AWXZ01000038">
    <property type="protein sequence ID" value="ESR23702.1"/>
    <property type="molecule type" value="Genomic_DNA"/>
</dbReference>
<dbReference type="AlphaFoldDB" id="V4QVA8"/>
<dbReference type="InterPro" id="IPR011006">
    <property type="entry name" value="CheY-like_superfamily"/>
</dbReference>
<dbReference type="RefSeq" id="WP_023433055.1">
    <property type="nucleotide sequence ID" value="NZ_AWXZ01000038.1"/>
</dbReference>
<sequence>MQTAIPSLPTTIPEALARELRGIHVLVVDPERNFREVVGHILRHVHMTQITQAGTLSEARQILAKRQVSLVLSEFRLPDGTGLDLVKAIRGGTAPARRLPVILLTGELDRLLLRRAINAGVDDCLVKPLRPITLYQRISRLVQRPPVYVEIPGVYFGPDRRRRVDGIETVEDRRRQDTVASRHAGGIILDDGPEEAAADASPVTARGRPSSS</sequence>
<dbReference type="GO" id="GO:0000160">
    <property type="term" value="P:phosphorelay signal transduction system"/>
    <property type="evidence" value="ECO:0007669"/>
    <property type="project" value="InterPro"/>
</dbReference>
<keyword evidence="6" id="KW-1185">Reference proteome</keyword>
<dbReference type="OrthoDB" id="9786548at2"/>
<organism evidence="5 6">
    <name type="scientific">Lutibaculum baratangense AMV1</name>
    <dbReference type="NCBI Taxonomy" id="631454"/>
    <lineage>
        <taxon>Bacteria</taxon>
        <taxon>Pseudomonadati</taxon>
        <taxon>Pseudomonadota</taxon>
        <taxon>Alphaproteobacteria</taxon>
        <taxon>Hyphomicrobiales</taxon>
        <taxon>Tepidamorphaceae</taxon>
        <taxon>Lutibaculum</taxon>
    </lineage>
</organism>
<evidence type="ECO:0000259" key="4">
    <source>
        <dbReference type="PROSITE" id="PS50110"/>
    </source>
</evidence>